<protein>
    <submittedName>
        <fullName evidence="5 6">Transcriptional regulator</fullName>
    </submittedName>
</protein>
<dbReference type="InterPro" id="IPR020449">
    <property type="entry name" value="Tscrpt_reg_AraC-type_HTH"/>
</dbReference>
<dbReference type="PRINTS" id="PR00032">
    <property type="entry name" value="HTHARAC"/>
</dbReference>
<evidence type="ECO:0000259" key="4">
    <source>
        <dbReference type="PROSITE" id="PS01124"/>
    </source>
</evidence>
<dbReference type="SUPFAM" id="SSF51182">
    <property type="entry name" value="RmlC-like cupins"/>
    <property type="match status" value="1"/>
</dbReference>
<dbReference type="GO" id="GO:0003700">
    <property type="term" value="F:DNA-binding transcription factor activity"/>
    <property type="evidence" value="ECO:0007669"/>
    <property type="project" value="InterPro"/>
</dbReference>
<dbReference type="SUPFAM" id="SSF46689">
    <property type="entry name" value="Homeodomain-like"/>
    <property type="match status" value="2"/>
</dbReference>
<dbReference type="PROSITE" id="PS01124">
    <property type="entry name" value="HTH_ARAC_FAMILY_2"/>
    <property type="match status" value="1"/>
</dbReference>
<gene>
    <name evidence="5" type="primary">ydeC</name>
    <name evidence="6" type="ORF">NCTC12413_00435</name>
    <name evidence="5" type="ORF">SAR03_21960</name>
</gene>
<keyword evidence="3" id="KW-0804">Transcription</keyword>
<dbReference type="InterPro" id="IPR018062">
    <property type="entry name" value="HTH_AraC-typ_CS"/>
</dbReference>
<evidence type="ECO:0000256" key="1">
    <source>
        <dbReference type="ARBA" id="ARBA00023015"/>
    </source>
</evidence>
<dbReference type="STRING" id="1212545.SARL_04111"/>
<sequence>MPEPIIINEQQEELIHYPDKQWKHVILHNVMTDIMFGYIPLHWHHALQFMYVIKGELIVHISGSKHYLNAGDGIFINSNIIHEIAEQQPYTEYYCWNVELPHISQYVEFEYVDYILQHTQHIPYIVLRQSETKYEDILSFIKNAGQTYDQQSTHYQLTILNYYYNCLKWLYDYMGQHVNQQRYQFDYRIKHLITLMQQNYHHKITLTDLSEHIHMSKAETIKLFKKYVGYTPFSYLLNYRLEKSKEQLLLATYSVTEVAMNCGFATTSYFIKAFKAHYQETPKQFQLRQLNLR</sequence>
<evidence type="ECO:0000256" key="3">
    <source>
        <dbReference type="ARBA" id="ARBA00023163"/>
    </source>
</evidence>
<keyword evidence="2" id="KW-0238">DNA-binding</keyword>
<dbReference type="RefSeq" id="WP_002509568.1">
    <property type="nucleotide sequence ID" value="NZ_BKAV01000027.1"/>
</dbReference>
<dbReference type="InterPro" id="IPR011051">
    <property type="entry name" value="RmlC_Cupin_sf"/>
</dbReference>
<feature type="domain" description="HTH araC/xylS-type" evidence="4">
    <location>
        <begin position="190"/>
        <end position="288"/>
    </location>
</feature>
<organism evidence="6 7">
    <name type="scientific">Staphylococcus arlettae</name>
    <dbReference type="NCBI Taxonomy" id="29378"/>
    <lineage>
        <taxon>Bacteria</taxon>
        <taxon>Bacillati</taxon>
        <taxon>Bacillota</taxon>
        <taxon>Bacilli</taxon>
        <taxon>Bacillales</taxon>
        <taxon>Staphylococcaceae</taxon>
        <taxon>Staphylococcus</taxon>
    </lineage>
</organism>
<dbReference type="AlphaFoldDB" id="A0A2T7BSN0"/>
<dbReference type="OrthoDB" id="9778008at2"/>
<dbReference type="PROSITE" id="PS00041">
    <property type="entry name" value="HTH_ARAC_FAMILY_1"/>
    <property type="match status" value="1"/>
</dbReference>
<dbReference type="Proteomes" id="UP000321598">
    <property type="component" value="Unassembled WGS sequence"/>
</dbReference>
<dbReference type="Gene3D" id="2.60.120.10">
    <property type="entry name" value="Jelly Rolls"/>
    <property type="match status" value="1"/>
</dbReference>
<keyword evidence="8" id="KW-1185">Reference proteome</keyword>
<dbReference type="PANTHER" id="PTHR43280">
    <property type="entry name" value="ARAC-FAMILY TRANSCRIPTIONAL REGULATOR"/>
    <property type="match status" value="1"/>
</dbReference>
<dbReference type="InterPro" id="IPR013096">
    <property type="entry name" value="Cupin_2"/>
</dbReference>
<dbReference type="InterPro" id="IPR014710">
    <property type="entry name" value="RmlC-like_jellyroll"/>
</dbReference>
<keyword evidence="1" id="KW-0805">Transcription regulation</keyword>
<dbReference type="Proteomes" id="UP000254956">
    <property type="component" value="Unassembled WGS sequence"/>
</dbReference>
<dbReference type="Pfam" id="PF12833">
    <property type="entry name" value="HTH_18"/>
    <property type="match status" value="1"/>
</dbReference>
<dbReference type="EMBL" id="UGZE01000001">
    <property type="protein sequence ID" value="SUJ10225.1"/>
    <property type="molecule type" value="Genomic_DNA"/>
</dbReference>
<name>A0A2T7BSN0_9STAP</name>
<dbReference type="EMBL" id="BKAV01000027">
    <property type="protein sequence ID" value="GEQ01159.1"/>
    <property type="molecule type" value="Genomic_DNA"/>
</dbReference>
<dbReference type="InterPro" id="IPR009057">
    <property type="entry name" value="Homeodomain-like_sf"/>
</dbReference>
<dbReference type="Pfam" id="PF07883">
    <property type="entry name" value="Cupin_2"/>
    <property type="match status" value="1"/>
</dbReference>
<evidence type="ECO:0000313" key="6">
    <source>
        <dbReference type="EMBL" id="SUJ10225.1"/>
    </source>
</evidence>
<dbReference type="GO" id="GO:0043565">
    <property type="term" value="F:sequence-specific DNA binding"/>
    <property type="evidence" value="ECO:0007669"/>
    <property type="project" value="InterPro"/>
</dbReference>
<dbReference type="Gene3D" id="1.10.10.60">
    <property type="entry name" value="Homeodomain-like"/>
    <property type="match status" value="2"/>
</dbReference>
<dbReference type="SMART" id="SM00342">
    <property type="entry name" value="HTH_ARAC"/>
    <property type="match status" value="1"/>
</dbReference>
<reference evidence="6 7" key="1">
    <citation type="submission" date="2018-06" db="EMBL/GenBank/DDBJ databases">
        <authorList>
            <consortium name="Pathogen Informatics"/>
            <person name="Doyle S."/>
        </authorList>
    </citation>
    <scope>NUCLEOTIDE SEQUENCE [LARGE SCALE GENOMIC DNA]</scope>
    <source>
        <strain evidence="6 7">NCTC12413</strain>
    </source>
</reference>
<evidence type="ECO:0000313" key="8">
    <source>
        <dbReference type="Proteomes" id="UP000321598"/>
    </source>
</evidence>
<evidence type="ECO:0000256" key="2">
    <source>
        <dbReference type="ARBA" id="ARBA00023125"/>
    </source>
</evidence>
<evidence type="ECO:0000313" key="7">
    <source>
        <dbReference type="Proteomes" id="UP000254956"/>
    </source>
</evidence>
<reference evidence="5 8" key="2">
    <citation type="submission" date="2019-07" db="EMBL/GenBank/DDBJ databases">
        <title>Whole genome shotgun sequence of Staphylococcus arlettae NBRC 109765.</title>
        <authorList>
            <person name="Hosoyama A."/>
            <person name="Uohara A."/>
            <person name="Ohji S."/>
            <person name="Ichikawa N."/>
        </authorList>
    </citation>
    <scope>NUCLEOTIDE SEQUENCE [LARGE SCALE GENOMIC DNA]</scope>
    <source>
        <strain evidence="5 8">NBRC 109765</strain>
    </source>
</reference>
<evidence type="ECO:0000313" key="5">
    <source>
        <dbReference type="EMBL" id="GEQ01159.1"/>
    </source>
</evidence>
<dbReference type="PANTHER" id="PTHR43280:SF2">
    <property type="entry name" value="HTH-TYPE TRANSCRIPTIONAL REGULATOR EXSA"/>
    <property type="match status" value="1"/>
</dbReference>
<accession>A0A2T7BSN0</accession>
<proteinExistence type="predicted"/>
<dbReference type="InterPro" id="IPR018060">
    <property type="entry name" value="HTH_AraC"/>
</dbReference>